<dbReference type="InterPro" id="IPR023198">
    <property type="entry name" value="PGP-like_dom2"/>
</dbReference>
<dbReference type="PANTHER" id="PTHR18901">
    <property type="entry name" value="2-DEOXYGLUCOSE-6-PHOSPHATE PHOSPHATASE 2"/>
    <property type="match status" value="1"/>
</dbReference>
<dbReference type="Gene3D" id="3.40.50.1000">
    <property type="entry name" value="HAD superfamily/HAD-like"/>
    <property type="match status" value="1"/>
</dbReference>
<gene>
    <name evidence="1" type="ORF">ABID26_003882</name>
</gene>
<reference evidence="1 2" key="1">
    <citation type="submission" date="2024-06" db="EMBL/GenBank/DDBJ databases">
        <title>Genomic Encyclopedia of Type Strains, Phase IV (KMG-IV): sequencing the most valuable type-strain genomes for metagenomic binning, comparative biology and taxonomic classification.</title>
        <authorList>
            <person name="Goeker M."/>
        </authorList>
    </citation>
    <scope>NUCLEOTIDE SEQUENCE [LARGE SCALE GENOMIC DNA]</scope>
    <source>
        <strain evidence="1 2">DSM 29846</strain>
    </source>
</reference>
<dbReference type="PRINTS" id="PR00413">
    <property type="entry name" value="HADHALOGNASE"/>
</dbReference>
<dbReference type="PANTHER" id="PTHR18901:SF38">
    <property type="entry name" value="PSEUDOURIDINE-5'-PHOSPHATASE"/>
    <property type="match status" value="1"/>
</dbReference>
<dbReference type="EMBL" id="JBEPLM010000007">
    <property type="protein sequence ID" value="MET3594474.1"/>
    <property type="molecule type" value="Genomic_DNA"/>
</dbReference>
<dbReference type="SFLD" id="SFLDG01135">
    <property type="entry name" value="C1.5.6:_HAD__Beta-PGM__Phospha"/>
    <property type="match status" value="1"/>
</dbReference>
<organism evidence="1 2">
    <name type="scientific">Mesorhizobium shonense</name>
    <dbReference type="NCBI Taxonomy" id="1209948"/>
    <lineage>
        <taxon>Bacteria</taxon>
        <taxon>Pseudomonadati</taxon>
        <taxon>Pseudomonadota</taxon>
        <taxon>Alphaproteobacteria</taxon>
        <taxon>Hyphomicrobiales</taxon>
        <taxon>Phyllobacteriaceae</taxon>
        <taxon>Mesorhizobium</taxon>
    </lineage>
</organism>
<dbReference type="Gene3D" id="1.10.150.240">
    <property type="entry name" value="Putative phosphatase, domain 2"/>
    <property type="match status" value="1"/>
</dbReference>
<dbReference type="SFLD" id="SFLDS00003">
    <property type="entry name" value="Haloacid_Dehalogenase"/>
    <property type="match status" value="1"/>
</dbReference>
<sequence length="231" mass="24330">MSKSAIRAVIFDMDGCLVDSEPLSLEAVAAEIRASGLSRMTADHVREKYLGISISTICQDIGETLGQACPEGFAERVEDRLFEAYKTGLRLIDGVLGLLEALDRAGIAVAIATGSSVRRLEKTLEMSGLAPHFDGRGLSSDQVKHGKPAPDLFLFAAERLGVPPSRCAVLEDSPHGIKGAAAAGMRPIGFVGGSHLKGCEAAQTSVLRSAGAVEVIDHLSTAYRALAPFRT</sequence>
<dbReference type="InterPro" id="IPR006439">
    <property type="entry name" value="HAD-SF_hydro_IA"/>
</dbReference>
<dbReference type="SUPFAM" id="SSF56784">
    <property type="entry name" value="HAD-like"/>
    <property type="match status" value="1"/>
</dbReference>
<accession>A0ABV2HVQ0</accession>
<keyword evidence="1" id="KW-0378">Hydrolase</keyword>
<comment type="caution">
    <text evidence="1">The sequence shown here is derived from an EMBL/GenBank/DDBJ whole genome shotgun (WGS) entry which is preliminary data.</text>
</comment>
<dbReference type="Pfam" id="PF00702">
    <property type="entry name" value="Hydrolase"/>
    <property type="match status" value="1"/>
</dbReference>
<dbReference type="SFLD" id="SFLDG01129">
    <property type="entry name" value="C1.5:_HAD__Beta-PGM__Phosphata"/>
    <property type="match status" value="1"/>
</dbReference>
<dbReference type="InterPro" id="IPR036412">
    <property type="entry name" value="HAD-like_sf"/>
</dbReference>
<dbReference type="NCBIfam" id="TIGR01509">
    <property type="entry name" value="HAD-SF-IA-v3"/>
    <property type="match status" value="1"/>
</dbReference>
<dbReference type="InterPro" id="IPR023214">
    <property type="entry name" value="HAD_sf"/>
</dbReference>
<proteinExistence type="predicted"/>
<evidence type="ECO:0000313" key="1">
    <source>
        <dbReference type="EMBL" id="MET3594474.1"/>
    </source>
</evidence>
<dbReference type="Proteomes" id="UP001549036">
    <property type="component" value="Unassembled WGS sequence"/>
</dbReference>
<evidence type="ECO:0000313" key="2">
    <source>
        <dbReference type="Proteomes" id="UP001549036"/>
    </source>
</evidence>
<name>A0ABV2HVQ0_9HYPH</name>
<protein>
    <submittedName>
        <fullName evidence="1">HAD superfamily hydrolase (TIGR01509 family)</fullName>
    </submittedName>
</protein>
<dbReference type="RefSeq" id="WP_292374123.1">
    <property type="nucleotide sequence ID" value="NZ_JBEPLM010000007.1"/>
</dbReference>
<dbReference type="GO" id="GO:0016787">
    <property type="term" value="F:hydrolase activity"/>
    <property type="evidence" value="ECO:0007669"/>
    <property type="project" value="UniProtKB-KW"/>
</dbReference>
<keyword evidence="2" id="KW-1185">Reference proteome</keyword>